<dbReference type="InParanoid" id="A0A165F0W5"/>
<reference evidence="1 2" key="1">
    <citation type="journal article" date="2016" name="Mol. Biol. Evol.">
        <title>Comparative Genomics of Early-Diverging Mushroom-Forming Fungi Provides Insights into the Origins of Lignocellulose Decay Capabilities.</title>
        <authorList>
            <person name="Nagy L.G."/>
            <person name="Riley R."/>
            <person name="Tritt A."/>
            <person name="Adam C."/>
            <person name="Daum C."/>
            <person name="Floudas D."/>
            <person name="Sun H."/>
            <person name="Yadav J.S."/>
            <person name="Pangilinan J."/>
            <person name="Larsson K.H."/>
            <person name="Matsuura K."/>
            <person name="Barry K."/>
            <person name="Labutti K."/>
            <person name="Kuo R."/>
            <person name="Ohm R.A."/>
            <person name="Bhattacharya S.S."/>
            <person name="Shirouzu T."/>
            <person name="Yoshinaga Y."/>
            <person name="Martin F.M."/>
            <person name="Grigoriev I.V."/>
            <person name="Hibbett D.S."/>
        </authorList>
    </citation>
    <scope>NUCLEOTIDE SEQUENCE [LARGE SCALE GENOMIC DNA]</scope>
    <source>
        <strain evidence="1 2">HHB12029</strain>
    </source>
</reference>
<sequence length="190" mass="20854">MASSAGPDCPEVPRFIVFQVMDKDGKRIVHSGMNPLPLTNSSNTYRPVTYEDFLRICFMVFFTACPKLKSHAYYQAQIVWPGWVQGLGDVASLLRNMPPSFGSTSLYWSPSSSAFVTLNLKKVNSGPRPASSLLERHEPFAFASSSVPAKEAEVVEKGASVATAAASSRDIVYDEKHSYVYNEKHAHGST</sequence>
<evidence type="ECO:0000313" key="1">
    <source>
        <dbReference type="EMBL" id="KZV88122.1"/>
    </source>
</evidence>
<evidence type="ECO:0000313" key="2">
    <source>
        <dbReference type="Proteomes" id="UP000077266"/>
    </source>
</evidence>
<keyword evidence="2" id="KW-1185">Reference proteome</keyword>
<dbReference type="EMBL" id="KV426107">
    <property type="protein sequence ID" value="KZV88122.1"/>
    <property type="molecule type" value="Genomic_DNA"/>
</dbReference>
<dbReference type="AlphaFoldDB" id="A0A165F0W5"/>
<name>A0A165F0W5_EXIGL</name>
<accession>A0A165F0W5</accession>
<protein>
    <submittedName>
        <fullName evidence="1">Uncharacterized protein</fullName>
    </submittedName>
</protein>
<dbReference type="Proteomes" id="UP000077266">
    <property type="component" value="Unassembled WGS sequence"/>
</dbReference>
<proteinExistence type="predicted"/>
<gene>
    <name evidence="1" type="ORF">EXIGLDRAFT_773004</name>
</gene>
<organism evidence="1 2">
    <name type="scientific">Exidia glandulosa HHB12029</name>
    <dbReference type="NCBI Taxonomy" id="1314781"/>
    <lineage>
        <taxon>Eukaryota</taxon>
        <taxon>Fungi</taxon>
        <taxon>Dikarya</taxon>
        <taxon>Basidiomycota</taxon>
        <taxon>Agaricomycotina</taxon>
        <taxon>Agaricomycetes</taxon>
        <taxon>Auriculariales</taxon>
        <taxon>Exidiaceae</taxon>
        <taxon>Exidia</taxon>
    </lineage>
</organism>